<protein>
    <submittedName>
        <fullName evidence="2">GNAT family N-acetyltransferase</fullName>
        <ecNumber evidence="2">2.3.-.-</ecNumber>
    </submittedName>
</protein>
<feature type="domain" description="N-acetyltransferase" evidence="1">
    <location>
        <begin position="10"/>
        <end position="171"/>
    </location>
</feature>
<proteinExistence type="predicted"/>
<keyword evidence="2" id="KW-0012">Acyltransferase</keyword>
<dbReference type="Gene3D" id="3.40.630.30">
    <property type="match status" value="1"/>
</dbReference>
<comment type="caution">
    <text evidence="2">The sequence shown here is derived from an EMBL/GenBank/DDBJ whole genome shotgun (WGS) entry which is preliminary data.</text>
</comment>
<dbReference type="PANTHER" id="PTHR43792">
    <property type="entry name" value="GNAT FAMILY, PUTATIVE (AFU_ORTHOLOGUE AFUA_3G00765)-RELATED-RELATED"/>
    <property type="match status" value="1"/>
</dbReference>
<sequence>MHVLLETERLRLRAFAGADLDNLRQLHGEPEVMRFLDRGHPAPELLVTRYARPAAFGYWAAEERTTAAFLGWFEFRPVRAGRTDEAELGYRLRRAAWGQGYATEGARALLSRGFTELGVVRVTATTMAVNAGSRRVLEKSGLRYIRTFHEEWADPLPGAEHGDVEYAVTAAEWRRPGTP</sequence>
<dbReference type="SUPFAM" id="SSF55729">
    <property type="entry name" value="Acyl-CoA N-acyltransferases (Nat)"/>
    <property type="match status" value="1"/>
</dbReference>
<dbReference type="GO" id="GO:0016746">
    <property type="term" value="F:acyltransferase activity"/>
    <property type="evidence" value="ECO:0007669"/>
    <property type="project" value="UniProtKB-KW"/>
</dbReference>
<reference evidence="3" key="1">
    <citation type="journal article" date="2019" name="Int. J. Syst. Evol. Microbiol.">
        <title>The Global Catalogue of Microorganisms (GCM) 10K type strain sequencing project: providing services to taxonomists for standard genome sequencing and annotation.</title>
        <authorList>
            <consortium name="The Broad Institute Genomics Platform"/>
            <consortium name="The Broad Institute Genome Sequencing Center for Infectious Disease"/>
            <person name="Wu L."/>
            <person name="Ma J."/>
        </authorList>
    </citation>
    <scope>NUCLEOTIDE SEQUENCE [LARGE SCALE GENOMIC DNA]</scope>
    <source>
        <strain evidence="3">CGMCC 1.15180</strain>
    </source>
</reference>
<dbReference type="Proteomes" id="UP001596139">
    <property type="component" value="Unassembled WGS sequence"/>
</dbReference>
<organism evidence="2 3">
    <name type="scientific">Streptomyces ochraceiscleroticus</name>
    <dbReference type="NCBI Taxonomy" id="47761"/>
    <lineage>
        <taxon>Bacteria</taxon>
        <taxon>Bacillati</taxon>
        <taxon>Actinomycetota</taxon>
        <taxon>Actinomycetes</taxon>
        <taxon>Kitasatosporales</taxon>
        <taxon>Streptomycetaceae</taxon>
        <taxon>Streptomyces</taxon>
    </lineage>
</organism>
<dbReference type="InterPro" id="IPR016181">
    <property type="entry name" value="Acyl_CoA_acyltransferase"/>
</dbReference>
<evidence type="ECO:0000313" key="3">
    <source>
        <dbReference type="Proteomes" id="UP001596139"/>
    </source>
</evidence>
<dbReference type="Pfam" id="PF13302">
    <property type="entry name" value="Acetyltransf_3"/>
    <property type="match status" value="1"/>
</dbReference>
<dbReference type="EC" id="2.3.-.-" evidence="2"/>
<evidence type="ECO:0000313" key="2">
    <source>
        <dbReference type="EMBL" id="MFC6062637.1"/>
    </source>
</evidence>
<dbReference type="RefSeq" id="WP_031059966.1">
    <property type="nucleotide sequence ID" value="NZ_JBHSPX010000003.1"/>
</dbReference>
<keyword evidence="2" id="KW-0808">Transferase</keyword>
<dbReference type="InterPro" id="IPR000182">
    <property type="entry name" value="GNAT_dom"/>
</dbReference>
<dbReference type="PANTHER" id="PTHR43792:SF1">
    <property type="entry name" value="N-ACETYLTRANSFERASE DOMAIN-CONTAINING PROTEIN"/>
    <property type="match status" value="1"/>
</dbReference>
<name>A0ABW1MI53_9ACTN</name>
<dbReference type="EMBL" id="JBHSPX010000003">
    <property type="protein sequence ID" value="MFC6062637.1"/>
    <property type="molecule type" value="Genomic_DNA"/>
</dbReference>
<dbReference type="InterPro" id="IPR051531">
    <property type="entry name" value="N-acetyltransferase"/>
</dbReference>
<gene>
    <name evidence="2" type="ORF">ACFP4F_08745</name>
</gene>
<evidence type="ECO:0000259" key="1">
    <source>
        <dbReference type="PROSITE" id="PS51186"/>
    </source>
</evidence>
<dbReference type="PROSITE" id="PS51186">
    <property type="entry name" value="GNAT"/>
    <property type="match status" value="1"/>
</dbReference>
<accession>A0ABW1MI53</accession>
<keyword evidence="3" id="KW-1185">Reference proteome</keyword>